<gene>
    <name evidence="1" type="ORF">LCGC14_0625900</name>
</gene>
<comment type="caution">
    <text evidence="1">The sequence shown here is derived from an EMBL/GenBank/DDBJ whole genome shotgun (WGS) entry which is preliminary data.</text>
</comment>
<reference evidence="1" key="1">
    <citation type="journal article" date="2015" name="Nature">
        <title>Complex archaea that bridge the gap between prokaryotes and eukaryotes.</title>
        <authorList>
            <person name="Spang A."/>
            <person name="Saw J.H."/>
            <person name="Jorgensen S.L."/>
            <person name="Zaremba-Niedzwiedzka K."/>
            <person name="Martijn J."/>
            <person name="Lind A.E."/>
            <person name="van Eijk R."/>
            <person name="Schleper C."/>
            <person name="Guy L."/>
            <person name="Ettema T.J."/>
        </authorList>
    </citation>
    <scope>NUCLEOTIDE SEQUENCE</scope>
</reference>
<name>A0A0F9TPU7_9ZZZZ</name>
<accession>A0A0F9TPU7</accession>
<proteinExistence type="predicted"/>
<sequence>MPEPILDTPQTGYIWKDEIPSCVRVMDTKIRCTKPLDCTVETCFFRQPKVPIIKKRKRINR</sequence>
<dbReference type="EMBL" id="LAZR01001078">
    <property type="protein sequence ID" value="KKN51126.1"/>
    <property type="molecule type" value="Genomic_DNA"/>
</dbReference>
<dbReference type="AlphaFoldDB" id="A0A0F9TPU7"/>
<evidence type="ECO:0000313" key="1">
    <source>
        <dbReference type="EMBL" id="KKN51126.1"/>
    </source>
</evidence>
<protein>
    <submittedName>
        <fullName evidence="1">Uncharacterized protein</fullName>
    </submittedName>
</protein>
<organism evidence="1">
    <name type="scientific">marine sediment metagenome</name>
    <dbReference type="NCBI Taxonomy" id="412755"/>
    <lineage>
        <taxon>unclassified sequences</taxon>
        <taxon>metagenomes</taxon>
        <taxon>ecological metagenomes</taxon>
    </lineage>
</organism>